<organism evidence="2 3">
    <name type="scientific">Nonomuraea phyllanthi</name>
    <dbReference type="NCBI Taxonomy" id="2219224"/>
    <lineage>
        <taxon>Bacteria</taxon>
        <taxon>Bacillati</taxon>
        <taxon>Actinomycetota</taxon>
        <taxon>Actinomycetes</taxon>
        <taxon>Streptosporangiales</taxon>
        <taxon>Streptosporangiaceae</taxon>
        <taxon>Nonomuraea</taxon>
    </lineage>
</organism>
<dbReference type="EMBL" id="VDLX02000002">
    <property type="protein sequence ID" value="KAB8196785.1"/>
    <property type="molecule type" value="Genomic_DNA"/>
</dbReference>
<feature type="domain" description="NAD-dependent epimerase/dehydratase" evidence="1">
    <location>
        <begin position="5"/>
        <end position="204"/>
    </location>
</feature>
<proteinExistence type="predicted"/>
<sequence length="319" mass="32572">MTRYLLTGATGFVGRRLTRMILAGGHSVTALARPSARAQALRAMGVTVIDGDLRTGAGLGDAVAGADRVIHLAALVKARTAADFREVNHHGTARLAGALAALDRPPRLVVCSSLAAAPAGGPVSHYGASKLAGEQAVREHADRLQAVILRPGIVYGPGEPALLPALIPMVRIGVVVKAGFGPRHHCLLHVDDLCAALLAAAERGATLSGADPSAGVYPVCDGNAYDWLDLCTALAEALGCRPPAVLPMPMGVVHGAARVAELVGRACGRVPAFNADKAREMSHTPWVCPSAGIGAAARELGYAPSIPLHRGLATALTGG</sequence>
<dbReference type="GO" id="GO:0004029">
    <property type="term" value="F:aldehyde dehydrogenase (NAD+) activity"/>
    <property type="evidence" value="ECO:0007669"/>
    <property type="project" value="TreeGrafter"/>
</dbReference>
<dbReference type="Pfam" id="PF01370">
    <property type="entry name" value="Epimerase"/>
    <property type="match status" value="1"/>
</dbReference>
<dbReference type="OrthoDB" id="9795501at2"/>
<protein>
    <submittedName>
        <fullName evidence="2">NAD-dependent epimerase/dehydratase family protein</fullName>
    </submittedName>
</protein>
<dbReference type="RefSeq" id="WP_139629846.1">
    <property type="nucleotide sequence ID" value="NZ_VDLX02000002.1"/>
</dbReference>
<accession>A0A5C4WU11</accession>
<name>A0A5C4WU11_9ACTN</name>
<dbReference type="PANTHER" id="PTHR48079:SF6">
    <property type="entry name" value="NAD(P)-BINDING DOMAIN-CONTAINING PROTEIN-RELATED"/>
    <property type="match status" value="1"/>
</dbReference>
<dbReference type="Proteomes" id="UP000312512">
    <property type="component" value="Unassembled WGS sequence"/>
</dbReference>
<dbReference type="Gene3D" id="3.40.50.720">
    <property type="entry name" value="NAD(P)-binding Rossmann-like Domain"/>
    <property type="match status" value="1"/>
</dbReference>
<evidence type="ECO:0000313" key="3">
    <source>
        <dbReference type="Proteomes" id="UP000312512"/>
    </source>
</evidence>
<dbReference type="InterPro" id="IPR051783">
    <property type="entry name" value="NAD(P)-dependent_oxidoreduct"/>
</dbReference>
<evidence type="ECO:0000313" key="2">
    <source>
        <dbReference type="EMBL" id="KAB8196785.1"/>
    </source>
</evidence>
<dbReference type="InterPro" id="IPR001509">
    <property type="entry name" value="Epimerase_deHydtase"/>
</dbReference>
<comment type="caution">
    <text evidence="2">The sequence shown here is derived from an EMBL/GenBank/DDBJ whole genome shotgun (WGS) entry which is preliminary data.</text>
</comment>
<keyword evidence="3" id="KW-1185">Reference proteome</keyword>
<gene>
    <name evidence="2" type="ORF">FH608_008815</name>
</gene>
<dbReference type="GO" id="GO:0005737">
    <property type="term" value="C:cytoplasm"/>
    <property type="evidence" value="ECO:0007669"/>
    <property type="project" value="TreeGrafter"/>
</dbReference>
<dbReference type="SUPFAM" id="SSF51735">
    <property type="entry name" value="NAD(P)-binding Rossmann-fold domains"/>
    <property type="match status" value="1"/>
</dbReference>
<dbReference type="PANTHER" id="PTHR48079">
    <property type="entry name" value="PROTEIN YEEZ"/>
    <property type="match status" value="1"/>
</dbReference>
<evidence type="ECO:0000259" key="1">
    <source>
        <dbReference type="Pfam" id="PF01370"/>
    </source>
</evidence>
<dbReference type="AlphaFoldDB" id="A0A5C4WU11"/>
<dbReference type="InterPro" id="IPR036291">
    <property type="entry name" value="NAD(P)-bd_dom_sf"/>
</dbReference>
<reference evidence="2 3" key="1">
    <citation type="submission" date="2019-10" db="EMBL/GenBank/DDBJ databases">
        <title>Nonomuraea sp. nov., isolated from Phyllanthus amarus.</title>
        <authorList>
            <person name="Klykleung N."/>
            <person name="Tanasupawat S."/>
        </authorList>
    </citation>
    <scope>NUCLEOTIDE SEQUENCE [LARGE SCALE GENOMIC DNA]</scope>
    <source>
        <strain evidence="2 3">PA1-10</strain>
    </source>
</reference>